<proteinExistence type="predicted"/>
<evidence type="ECO:0000313" key="2">
    <source>
        <dbReference type="EMBL" id="SCZ87136.1"/>
    </source>
</evidence>
<reference evidence="2 3" key="1">
    <citation type="submission" date="2016-10" db="EMBL/GenBank/DDBJ databases">
        <authorList>
            <person name="de Groot N.N."/>
        </authorList>
    </citation>
    <scope>NUCLEOTIDE SEQUENCE [LARGE SCALE GENOMIC DNA]</scope>
    <source>
        <strain evidence="2">1</strain>
    </source>
</reference>
<feature type="signal peptide" evidence="1">
    <location>
        <begin position="1"/>
        <end position="27"/>
    </location>
</feature>
<evidence type="ECO:0000313" key="3">
    <source>
        <dbReference type="Proteomes" id="UP000198729"/>
    </source>
</evidence>
<protein>
    <recommendedName>
        <fullName evidence="4">Secreted protein</fullName>
    </recommendedName>
</protein>
<sequence>MMTNMKTPGALVLLCAILMLVTATAQADNCERIQFQSGQNTHSVEGIISPDSALCYEITVGAGKTVDMAISGVNVIFSIDGITDAQDIYRFTTDKEIYTFSVGQLFRSVTDQPFTLVISVW</sequence>
<organism evidence="2 3">
    <name type="scientific">Nitrosomonas mobilis</name>
    <dbReference type="NCBI Taxonomy" id="51642"/>
    <lineage>
        <taxon>Bacteria</taxon>
        <taxon>Pseudomonadati</taxon>
        <taxon>Pseudomonadota</taxon>
        <taxon>Betaproteobacteria</taxon>
        <taxon>Nitrosomonadales</taxon>
        <taxon>Nitrosomonadaceae</taxon>
        <taxon>Nitrosomonas</taxon>
    </lineage>
</organism>
<feature type="chain" id="PRO_5011637330" description="Secreted protein" evidence="1">
    <location>
        <begin position="28"/>
        <end position="121"/>
    </location>
</feature>
<accession>A0A1G5SIV2</accession>
<keyword evidence="3" id="KW-1185">Reference proteome</keyword>
<dbReference type="STRING" id="51642.NSMM_90103"/>
<keyword evidence="1" id="KW-0732">Signal</keyword>
<evidence type="ECO:0008006" key="4">
    <source>
        <dbReference type="Google" id="ProtNLM"/>
    </source>
</evidence>
<gene>
    <name evidence="2" type="ORF">NSMM_90103</name>
</gene>
<dbReference type="AlphaFoldDB" id="A0A1G5SIV2"/>
<name>A0A1G5SIV2_9PROT</name>
<dbReference type="Proteomes" id="UP000198729">
    <property type="component" value="Unassembled WGS sequence"/>
</dbReference>
<evidence type="ECO:0000256" key="1">
    <source>
        <dbReference type="SAM" id="SignalP"/>
    </source>
</evidence>
<dbReference type="EMBL" id="FMWO01000102">
    <property type="protein sequence ID" value="SCZ87136.1"/>
    <property type="molecule type" value="Genomic_DNA"/>
</dbReference>